<evidence type="ECO:0000313" key="1">
    <source>
        <dbReference type="EMBL" id="CCB91296.1"/>
    </source>
</evidence>
<dbReference type="EMBL" id="FR872652">
    <property type="protein sequence ID" value="CCB91296.1"/>
    <property type="molecule type" value="Genomic_DNA"/>
</dbReference>
<organism evidence="1">
    <name type="scientific">Waddlia chondrophila 2032/99</name>
    <dbReference type="NCBI Taxonomy" id="765953"/>
    <lineage>
        <taxon>Bacteria</taxon>
        <taxon>Pseudomonadati</taxon>
        <taxon>Chlamydiota</taxon>
        <taxon>Chlamydiia</taxon>
        <taxon>Parachlamydiales</taxon>
        <taxon>Waddliaceae</taxon>
        <taxon>Waddlia</taxon>
    </lineage>
</organism>
<accession>F8LCT2</accession>
<sequence>MRAPLIGSIEGEIRLRSMPSVSELKGSIYCNLRASKIPVSGGRKLS</sequence>
<proteinExistence type="predicted"/>
<name>F8LCT2_9BACT</name>
<reference evidence="1" key="1">
    <citation type="submission" date="2011-05" db="EMBL/GenBank/DDBJ databases">
        <title>Unity in variety -- the pan-genome of the Chlamydiae.</title>
        <authorList>
            <person name="Collingro A."/>
            <person name="Tischler P."/>
            <person name="Weinmaier T."/>
            <person name="Penz T."/>
            <person name="Heinz E."/>
            <person name="Brunham R.C."/>
            <person name="Read T.D."/>
            <person name="Bavoil P.M."/>
            <person name="Sachse K."/>
            <person name="Kahane S."/>
            <person name="Friedman M.G."/>
            <person name="Rattei T."/>
            <person name="Myers G.S.A."/>
            <person name="Horn M."/>
        </authorList>
    </citation>
    <scope>NUCLEOTIDE SEQUENCE</scope>
    <source>
        <strain evidence="1">2032/99</strain>
    </source>
</reference>
<protein>
    <submittedName>
        <fullName evidence="1">Uncharacterized protein</fullName>
    </submittedName>
</protein>
<dbReference type="AlphaFoldDB" id="F8LCT2"/>
<gene>
    <name evidence="1" type="ORF">WCH_CZ18250</name>
</gene>